<organism evidence="2 3">
    <name type="scientific">Nocardia speluncae</name>
    <dbReference type="NCBI Taxonomy" id="419477"/>
    <lineage>
        <taxon>Bacteria</taxon>
        <taxon>Bacillati</taxon>
        <taxon>Actinomycetota</taxon>
        <taxon>Actinomycetes</taxon>
        <taxon>Mycobacteriales</taxon>
        <taxon>Nocardiaceae</taxon>
        <taxon>Nocardia</taxon>
    </lineage>
</organism>
<reference evidence="2 3" key="1">
    <citation type="submission" date="2020-04" db="EMBL/GenBank/DDBJ databases">
        <title>MicrobeNet Type strains.</title>
        <authorList>
            <person name="Nicholson A.C."/>
        </authorList>
    </citation>
    <scope>NUCLEOTIDE SEQUENCE [LARGE SCALE GENOMIC DNA]</scope>
    <source>
        <strain evidence="2 3">DSM 45078</strain>
    </source>
</reference>
<feature type="region of interest" description="Disordered" evidence="1">
    <location>
        <begin position="118"/>
        <end position="146"/>
    </location>
</feature>
<evidence type="ECO:0000313" key="3">
    <source>
        <dbReference type="Proteomes" id="UP000565715"/>
    </source>
</evidence>
<gene>
    <name evidence="2" type="ORF">HGA13_25855</name>
</gene>
<comment type="caution">
    <text evidence="2">The sequence shown here is derived from an EMBL/GenBank/DDBJ whole genome shotgun (WGS) entry which is preliminary data.</text>
</comment>
<dbReference type="RefSeq" id="WP_068038368.1">
    <property type="nucleotide sequence ID" value="NZ_JAAXOO010000007.1"/>
</dbReference>
<protein>
    <submittedName>
        <fullName evidence="2">Uncharacterized protein</fullName>
    </submittedName>
</protein>
<proteinExistence type="predicted"/>
<dbReference type="AlphaFoldDB" id="A0A846XLL0"/>
<evidence type="ECO:0000313" key="2">
    <source>
        <dbReference type="EMBL" id="NKY36467.1"/>
    </source>
</evidence>
<dbReference type="Proteomes" id="UP000565715">
    <property type="component" value="Unassembled WGS sequence"/>
</dbReference>
<sequence length="162" mass="16783">MSEPNAGDPGALAARLAALPDEQLLAVLVVATAGREELASLYEVATRLLSETGRADPAVIAPPAPAGIPTGGEVGSVSQPGGIGTLAGSGTATAGYTGAGMPTFDSVRDKVQRRIGTAFGHRELDRNSAAGRGVEEQWEAREQAARERLEQIRTSLHEGDRR</sequence>
<evidence type="ECO:0000256" key="1">
    <source>
        <dbReference type="SAM" id="MobiDB-lite"/>
    </source>
</evidence>
<feature type="compositionally biased region" description="Basic and acidic residues" evidence="1">
    <location>
        <begin position="133"/>
        <end position="146"/>
    </location>
</feature>
<dbReference type="EMBL" id="JAAXOO010000007">
    <property type="protein sequence ID" value="NKY36467.1"/>
    <property type="molecule type" value="Genomic_DNA"/>
</dbReference>
<keyword evidence="3" id="KW-1185">Reference proteome</keyword>
<name>A0A846XLL0_9NOCA</name>
<feature type="region of interest" description="Disordered" evidence="1">
    <location>
        <begin position="58"/>
        <end position="83"/>
    </location>
</feature>
<accession>A0A846XLL0</accession>